<accession>A0A2H4UZU2</accession>
<evidence type="ECO:0000313" key="2">
    <source>
        <dbReference type="Proteomes" id="UP000290445"/>
    </source>
</evidence>
<dbReference type="KEGG" id="vg:41699950"/>
<reference evidence="1 2" key="1">
    <citation type="journal article" date="2017" name="Viruses">
        <title>The Operophtera brumata Nucleopolyhedrovirus (OpbuNPV) Represents an Early, Divergent Lineage within Genus Alphabaculovirus.</title>
        <authorList>
            <person name="Harrison R.L."/>
            <person name="Rowley D.L."/>
            <person name="Mowery J.D."/>
            <person name="Bauchan G.R."/>
            <person name="Burand J.P."/>
        </authorList>
    </citation>
    <scope>NUCLEOTIDE SEQUENCE [LARGE SCALE GENOMIC DNA]</scope>
    <source>
        <strain evidence="1">OpbuNPV-MA</strain>
    </source>
</reference>
<dbReference type="RefSeq" id="YP_009552616.1">
    <property type="nucleotide sequence ID" value="NC_040621.1"/>
</dbReference>
<protein>
    <submittedName>
        <fullName evidence="1">ORF56 protein</fullName>
    </submittedName>
</protein>
<dbReference type="GeneID" id="41699950"/>
<name>A0A2H4UZU2_9ABAC</name>
<proteinExistence type="predicted"/>
<organism evidence="1 2">
    <name type="scientific">Operophtera brumata nucleopolyhedrovirus</name>
    <dbReference type="NCBI Taxonomy" id="1046267"/>
    <lineage>
        <taxon>Viruses</taxon>
        <taxon>Viruses incertae sedis</taxon>
        <taxon>Naldaviricetes</taxon>
        <taxon>Lefavirales</taxon>
        <taxon>Baculoviridae</taxon>
        <taxon>Alphabaculovirus</taxon>
        <taxon>Alphabaculovirus opbrumatae</taxon>
    </lineage>
</organism>
<keyword evidence="2" id="KW-1185">Reference proteome</keyword>
<evidence type="ECO:0000313" key="1">
    <source>
        <dbReference type="EMBL" id="AUA60287.1"/>
    </source>
</evidence>
<dbReference type="Proteomes" id="UP000290445">
    <property type="component" value="Segment"/>
</dbReference>
<dbReference type="EMBL" id="MF614691">
    <property type="protein sequence ID" value="AUA60287.1"/>
    <property type="molecule type" value="Genomic_DNA"/>
</dbReference>
<sequence length="312" mass="37839">MYFQLQLLLIMTLCAMKQMKRRAYMQKRNDYYYKILNKLFDHFKMIDAKADKSAEVDFMIENLKTKIFKEWYNKLYSIIPYRMLKRIRNCCIDRFIESNKAIENLHLGKPQNASDVIQFLKNKKIYKHLHSTSYRDDTYDIFNMLDLQPRKIDMVSTMFIITHNDRYFAQDDTMSPNRNTNLYKMILLKDITMTSAQFPSRNFSNLHDHCVHLDAMFKICVDIVKPLDLGPKYTLVNKIIEVNNMLYTNLKSFLMDFRKTKRLKQMYRQRKEKPLDWNNNYGSIYRESDDSRQYTDLSDEEYVYFNIRNRPI</sequence>